<evidence type="ECO:0000313" key="2">
    <source>
        <dbReference type="Proteomes" id="UP000216052"/>
    </source>
</evidence>
<dbReference type="InterPro" id="IPR000415">
    <property type="entry name" value="Nitroreductase-like"/>
</dbReference>
<accession>A0ABZ3J996</accession>
<organism evidence="1 2">
    <name type="scientific">Sporomusa acidovorans (strain ATCC 49682 / DSM 3132 / Mol)</name>
    <dbReference type="NCBI Taxonomy" id="1123286"/>
    <lineage>
        <taxon>Bacteria</taxon>
        <taxon>Bacillati</taxon>
        <taxon>Bacillota</taxon>
        <taxon>Negativicutes</taxon>
        <taxon>Selenomonadales</taxon>
        <taxon>Sporomusaceae</taxon>
        <taxon>Sporomusa</taxon>
    </lineage>
</organism>
<dbReference type="EMBL" id="CP155571">
    <property type="protein sequence ID" value="XFO74715.1"/>
    <property type="molecule type" value="Genomic_DNA"/>
</dbReference>
<proteinExistence type="predicted"/>
<reference evidence="1" key="1">
    <citation type="submission" date="2024-05" db="EMBL/GenBank/DDBJ databases">
        <title>Isolation and characterization of Sporomusa carbonis sp. nov., a carboxydotrophic hydrogenogen in the genus of Sporomusa isolated from a charcoal burning pile.</title>
        <authorList>
            <person name="Boeer T."/>
            <person name="Rosenbaum F."/>
            <person name="Eysell L."/>
            <person name="Mueller V."/>
            <person name="Daniel R."/>
            <person name="Poehlein A."/>
        </authorList>
    </citation>
    <scope>NUCLEOTIDE SEQUENCE [LARGE SCALE GENOMIC DNA]</scope>
    <source>
        <strain evidence="1">DSM 3132</strain>
    </source>
</reference>
<name>A0ABZ3J996_SPOA4</name>
<dbReference type="PANTHER" id="PTHR43035:SF1">
    <property type="entry name" value="FATTY ACID REPRESSION MUTANT PROTEIN 2-RELATED"/>
    <property type="match status" value="1"/>
</dbReference>
<protein>
    <recommendedName>
        <fullName evidence="3">Nitroreductase family protein</fullName>
    </recommendedName>
</protein>
<dbReference type="Gene3D" id="3.40.109.10">
    <property type="entry name" value="NADH Oxidase"/>
    <property type="match status" value="1"/>
</dbReference>
<dbReference type="SUPFAM" id="SSF55469">
    <property type="entry name" value="FMN-dependent nitroreductase-like"/>
    <property type="match status" value="1"/>
</dbReference>
<sequence length="71" mass="8327">MLQFTIWTALELEGLGVSLQHYNPVIDDRVKREWDIPSNWKLIAQMPFGKPVAQPSPKECLPLEERVKFYK</sequence>
<evidence type="ECO:0008006" key="3">
    <source>
        <dbReference type="Google" id="ProtNLM"/>
    </source>
</evidence>
<gene>
    <name evidence="1" type="ORF">SPACI_048260</name>
</gene>
<keyword evidence="2" id="KW-1185">Reference proteome</keyword>
<dbReference type="Proteomes" id="UP000216052">
    <property type="component" value="Chromosome"/>
</dbReference>
<dbReference type="InterPro" id="IPR033877">
    <property type="entry name" value="Frm2/Hbn1"/>
</dbReference>
<dbReference type="PANTHER" id="PTHR43035">
    <property type="entry name" value="FATTY ACID REPRESSION MUTANT PROTEIN 2-RELATED"/>
    <property type="match status" value="1"/>
</dbReference>
<evidence type="ECO:0000313" key="1">
    <source>
        <dbReference type="EMBL" id="XFO74715.1"/>
    </source>
</evidence>